<dbReference type="Proteomes" id="UP001324634">
    <property type="component" value="Chromosome"/>
</dbReference>
<reference evidence="2 3" key="1">
    <citation type="submission" date="2023-11" db="EMBL/GenBank/DDBJ databases">
        <title>Peredibacter starrii A3.12.</title>
        <authorList>
            <person name="Mitchell R.J."/>
        </authorList>
    </citation>
    <scope>NUCLEOTIDE SEQUENCE [LARGE SCALE GENOMIC DNA]</scope>
    <source>
        <strain evidence="2 3">A3.12</strain>
    </source>
</reference>
<proteinExistence type="predicted"/>
<evidence type="ECO:0000313" key="2">
    <source>
        <dbReference type="EMBL" id="WPU63476.1"/>
    </source>
</evidence>
<dbReference type="KEGG" id="psti:SOO65_12330"/>
<dbReference type="EMBL" id="CP139487">
    <property type="protein sequence ID" value="WPU63476.1"/>
    <property type="molecule type" value="Genomic_DNA"/>
</dbReference>
<feature type="transmembrane region" description="Helical" evidence="1">
    <location>
        <begin position="192"/>
        <end position="213"/>
    </location>
</feature>
<keyword evidence="3" id="KW-1185">Reference proteome</keyword>
<keyword evidence="1" id="KW-1133">Transmembrane helix</keyword>
<gene>
    <name evidence="2" type="ORF">SOO65_12330</name>
</gene>
<evidence type="ECO:0000313" key="3">
    <source>
        <dbReference type="Proteomes" id="UP001324634"/>
    </source>
</evidence>
<accession>A0AAX4HJT4</accession>
<dbReference type="AlphaFoldDB" id="A0AAX4HJT4"/>
<name>A0AAX4HJT4_9BACT</name>
<evidence type="ECO:0008006" key="4">
    <source>
        <dbReference type="Google" id="ProtNLM"/>
    </source>
</evidence>
<dbReference type="RefSeq" id="WP_321390251.1">
    <property type="nucleotide sequence ID" value="NZ_CP139487.1"/>
</dbReference>
<feature type="transmembrane region" description="Helical" evidence="1">
    <location>
        <begin position="163"/>
        <end position="186"/>
    </location>
</feature>
<evidence type="ECO:0000256" key="1">
    <source>
        <dbReference type="SAM" id="Phobius"/>
    </source>
</evidence>
<sequence length="257" mass="29337">MNPLRISLGKRRQLFEIQDFPWCPKAVRDGVTELLALNLRILPLYEPAILELSKLAKKTDGHWVDLCAGSGGGSVLLKQKMPGEIKDLTLTDLYPPKDFKPAEGIRYYPESVDARNVPSDLPGMRTLFTSFHHLPDEVAFDVLKNAKDTKTPIAVFEFTERNILGLLMVMPSFFFSFFLVPFILPWKLSRFFWTYIIPLVPLVAFIDIVLSCFRTRDPKEVEALIATLKSSDYEWKVGYLPTYLGLRLTYLIGQSSK</sequence>
<dbReference type="SUPFAM" id="SSF53335">
    <property type="entry name" value="S-adenosyl-L-methionine-dependent methyltransferases"/>
    <property type="match status" value="1"/>
</dbReference>
<protein>
    <recommendedName>
        <fullName evidence="4">Class I SAM-dependent methyltransferase</fullName>
    </recommendedName>
</protein>
<organism evidence="2 3">
    <name type="scientific">Peredibacter starrii</name>
    <dbReference type="NCBI Taxonomy" id="28202"/>
    <lineage>
        <taxon>Bacteria</taxon>
        <taxon>Pseudomonadati</taxon>
        <taxon>Bdellovibrionota</taxon>
        <taxon>Bacteriovoracia</taxon>
        <taxon>Bacteriovoracales</taxon>
        <taxon>Bacteriovoracaceae</taxon>
        <taxon>Peredibacter</taxon>
    </lineage>
</organism>
<dbReference type="InterPro" id="IPR029063">
    <property type="entry name" value="SAM-dependent_MTases_sf"/>
</dbReference>
<keyword evidence="1" id="KW-0472">Membrane</keyword>
<keyword evidence="1" id="KW-0812">Transmembrane</keyword>